<evidence type="ECO:0000313" key="3">
    <source>
        <dbReference type="EMBL" id="KAJ1191985.1"/>
    </source>
</evidence>
<feature type="compositionally biased region" description="Acidic residues" evidence="2">
    <location>
        <begin position="182"/>
        <end position="192"/>
    </location>
</feature>
<comment type="caution">
    <text evidence="3">The sequence shown here is derived from an EMBL/GenBank/DDBJ whole genome shotgun (WGS) entry which is preliminary data.</text>
</comment>
<keyword evidence="1" id="KW-0175">Coiled coil</keyword>
<evidence type="ECO:0000256" key="1">
    <source>
        <dbReference type="SAM" id="Coils"/>
    </source>
</evidence>
<proteinExistence type="predicted"/>
<gene>
    <name evidence="3" type="ORF">NDU88_001298</name>
</gene>
<accession>A0AAV7UUY0</accession>
<sequence>MSELKQNSKDVRAGSNVTFTLPVRLVTQQGETLLSGQRDYKGTLLFHTHGLMPCVEKQQALQGFIAEKKGLPGSDILDLLLELTQDIIPLKPCAVGVMTPAIASKTTEENVGHPCKKIKICDTPHHFRDSGVSEFLESIAPPGLHSTWSLPPVSVKSEQAGAPRLDSSLDENSFQSTSVEFETIDDTEDESKGEEGSEKNNPFAVLENLIKENQSLKKENARLKRRLLAAQNAAPFRLLSRETRDSAAHYLRLVLEHLEGTNATAPSPSAFDVINQISVPHATNVQVPLVLHPKDPERYSHILVDSFKVRDSISKARAAKDHGITLLNQVIDLVFSTAELAQSSGLGMRGNRKDDALDPVRIQACREFVRSICNENNWEEPTEAGFRKRFSNKVSNARREIRLRAQLSPEEHLNE</sequence>
<reference evidence="3" key="1">
    <citation type="journal article" date="2022" name="bioRxiv">
        <title>Sequencing and chromosome-scale assembly of the giantPleurodeles waltlgenome.</title>
        <authorList>
            <person name="Brown T."/>
            <person name="Elewa A."/>
            <person name="Iarovenko S."/>
            <person name="Subramanian E."/>
            <person name="Araus A.J."/>
            <person name="Petzold A."/>
            <person name="Susuki M."/>
            <person name="Suzuki K.-i.T."/>
            <person name="Hayashi T."/>
            <person name="Toyoda A."/>
            <person name="Oliveira C."/>
            <person name="Osipova E."/>
            <person name="Leigh N.D."/>
            <person name="Simon A."/>
            <person name="Yun M.H."/>
        </authorList>
    </citation>
    <scope>NUCLEOTIDE SEQUENCE</scope>
    <source>
        <strain evidence="3">20211129_DDA</strain>
        <tissue evidence="3">Liver</tissue>
    </source>
</reference>
<evidence type="ECO:0000313" key="4">
    <source>
        <dbReference type="Proteomes" id="UP001066276"/>
    </source>
</evidence>
<evidence type="ECO:0008006" key="5">
    <source>
        <dbReference type="Google" id="ProtNLM"/>
    </source>
</evidence>
<dbReference type="Proteomes" id="UP001066276">
    <property type="component" value="Chromosome 2_2"/>
</dbReference>
<name>A0AAV7UUY0_PLEWA</name>
<evidence type="ECO:0000256" key="2">
    <source>
        <dbReference type="SAM" id="MobiDB-lite"/>
    </source>
</evidence>
<dbReference type="EMBL" id="JANPWB010000004">
    <property type="protein sequence ID" value="KAJ1191985.1"/>
    <property type="molecule type" value="Genomic_DNA"/>
</dbReference>
<keyword evidence="4" id="KW-1185">Reference proteome</keyword>
<feature type="region of interest" description="Disordered" evidence="2">
    <location>
        <begin position="159"/>
        <end position="199"/>
    </location>
</feature>
<dbReference type="AlphaFoldDB" id="A0AAV7UUY0"/>
<protein>
    <recommendedName>
        <fullName evidence="5">BEN domain-containing protein</fullName>
    </recommendedName>
</protein>
<organism evidence="3 4">
    <name type="scientific">Pleurodeles waltl</name>
    <name type="common">Iberian ribbed newt</name>
    <dbReference type="NCBI Taxonomy" id="8319"/>
    <lineage>
        <taxon>Eukaryota</taxon>
        <taxon>Metazoa</taxon>
        <taxon>Chordata</taxon>
        <taxon>Craniata</taxon>
        <taxon>Vertebrata</taxon>
        <taxon>Euteleostomi</taxon>
        <taxon>Amphibia</taxon>
        <taxon>Batrachia</taxon>
        <taxon>Caudata</taxon>
        <taxon>Salamandroidea</taxon>
        <taxon>Salamandridae</taxon>
        <taxon>Pleurodelinae</taxon>
        <taxon>Pleurodeles</taxon>
    </lineage>
</organism>
<feature type="compositionally biased region" description="Polar residues" evidence="2">
    <location>
        <begin position="170"/>
        <end position="180"/>
    </location>
</feature>
<feature type="coiled-coil region" evidence="1">
    <location>
        <begin position="206"/>
        <end position="233"/>
    </location>
</feature>